<reference evidence="2 3" key="1">
    <citation type="submission" date="2023-01" db="EMBL/GenBank/DDBJ databases">
        <title>Novel species of the genus Asticcacaulis isolated from rivers.</title>
        <authorList>
            <person name="Lu H."/>
        </authorList>
    </citation>
    <scope>NUCLEOTIDE SEQUENCE [LARGE SCALE GENOMIC DNA]</scope>
    <source>
        <strain evidence="2 3">DXS10W</strain>
    </source>
</reference>
<dbReference type="InterPro" id="IPR001173">
    <property type="entry name" value="Glyco_trans_2-like"/>
</dbReference>
<feature type="domain" description="Glycosyltransferase 2-like" evidence="1">
    <location>
        <begin position="175"/>
        <end position="306"/>
    </location>
</feature>
<evidence type="ECO:0000313" key="3">
    <source>
        <dbReference type="Proteomes" id="UP001216595"/>
    </source>
</evidence>
<comment type="caution">
    <text evidence="2">The sequence shown here is derived from an EMBL/GenBank/DDBJ whole genome shotgun (WGS) entry which is preliminary data.</text>
</comment>
<gene>
    <name evidence="2" type="ORF">PQU94_00830</name>
</gene>
<dbReference type="Gene3D" id="3.90.550.10">
    <property type="entry name" value="Spore Coat Polysaccharide Biosynthesis Protein SpsA, Chain A"/>
    <property type="match status" value="1"/>
</dbReference>
<dbReference type="CDD" id="cd04186">
    <property type="entry name" value="GT_2_like_c"/>
    <property type="match status" value="1"/>
</dbReference>
<dbReference type="PANTHER" id="PTHR43179">
    <property type="entry name" value="RHAMNOSYLTRANSFERASE WBBL"/>
    <property type="match status" value="1"/>
</dbReference>
<evidence type="ECO:0000313" key="2">
    <source>
        <dbReference type="EMBL" id="MDC7692816.1"/>
    </source>
</evidence>
<accession>A0ABT5IBH3</accession>
<evidence type="ECO:0000259" key="1">
    <source>
        <dbReference type="Pfam" id="PF00535"/>
    </source>
</evidence>
<dbReference type="EMBL" id="JAQQKW010000001">
    <property type="protein sequence ID" value="MDC7692816.1"/>
    <property type="molecule type" value="Genomic_DNA"/>
</dbReference>
<keyword evidence="3" id="KW-1185">Reference proteome</keyword>
<proteinExistence type="predicted"/>
<organism evidence="2 3">
    <name type="scientific">Asticcacaulis currens</name>
    <dbReference type="NCBI Taxonomy" id="2984210"/>
    <lineage>
        <taxon>Bacteria</taxon>
        <taxon>Pseudomonadati</taxon>
        <taxon>Pseudomonadota</taxon>
        <taxon>Alphaproteobacteria</taxon>
        <taxon>Caulobacterales</taxon>
        <taxon>Caulobacteraceae</taxon>
        <taxon>Asticcacaulis</taxon>
    </lineage>
</organism>
<sequence length="443" mass="49910">MSVFITKPRNVDLSSDMGQALKRGRAEQPEPLLPGEDTFCLNGLYKVTCDTGKIEIELTEKDTLERTVAYASPEGQYIILPPGRYSMHYRPIGGARLHLQALSKLQIAKVYLDKALSLGLNPARWKSAWQSQRASRLRAVSIDTNKHRPNFDSSNNISGRSTVIHASERSPEPVSIIIPTKIRFDLLDECIKSIRKIKGVNYEIVIVDNGAVDSRMLDLLARASDSPDIRVFRYDTPFNFSQLCNFGAQQARYEWLLFLNDDVEAIDGTWLSQMCAYALNDEVGAVGARLLYRSGELQHAGIATNLLPGPSHPWRKADKTIWSTHPLISTPGEVDAVTGACLLVSRANFAKIGGFDEVRFPITNNDVDLCLKLRLLGLKIVYVPQATLWHKESQSRPHDDTPEQQARRSEELKKFVELYPDFARRSVFYPDNLRRDTEDARPI</sequence>
<dbReference type="Proteomes" id="UP001216595">
    <property type="component" value="Unassembled WGS sequence"/>
</dbReference>
<dbReference type="Pfam" id="PF00535">
    <property type="entry name" value="Glycos_transf_2"/>
    <property type="match status" value="1"/>
</dbReference>
<name>A0ABT5IBH3_9CAUL</name>
<dbReference type="PANTHER" id="PTHR43179:SF7">
    <property type="entry name" value="RHAMNOSYLTRANSFERASE WBBL"/>
    <property type="match status" value="1"/>
</dbReference>
<protein>
    <submittedName>
        <fullName evidence="2">Glycosyltransferase family 2 protein</fullName>
    </submittedName>
</protein>
<dbReference type="SUPFAM" id="SSF53448">
    <property type="entry name" value="Nucleotide-diphospho-sugar transferases"/>
    <property type="match status" value="1"/>
</dbReference>
<dbReference type="InterPro" id="IPR029044">
    <property type="entry name" value="Nucleotide-diphossugar_trans"/>
</dbReference>
<dbReference type="RefSeq" id="WP_272739602.1">
    <property type="nucleotide sequence ID" value="NZ_JAQQKW010000001.1"/>
</dbReference>